<dbReference type="Pfam" id="PF07690">
    <property type="entry name" value="MFS_1"/>
    <property type="match status" value="2"/>
</dbReference>
<feature type="transmembrane region" description="Helical" evidence="6">
    <location>
        <begin position="424"/>
        <end position="445"/>
    </location>
</feature>
<dbReference type="PANTHER" id="PTHR19432:SF35">
    <property type="entry name" value="SOLUTE CARRIER FAMILY 45 MEMBER 3 ISOFORM X1"/>
    <property type="match status" value="1"/>
</dbReference>
<feature type="transmembrane region" description="Helical" evidence="6">
    <location>
        <begin position="147"/>
        <end position="169"/>
    </location>
</feature>
<evidence type="ECO:0000256" key="3">
    <source>
        <dbReference type="ARBA" id="ARBA00022692"/>
    </source>
</evidence>
<keyword evidence="5 6" id="KW-0472">Membrane</keyword>
<feature type="transmembrane region" description="Helical" evidence="6">
    <location>
        <begin position="12"/>
        <end position="31"/>
    </location>
</feature>
<feature type="transmembrane region" description="Helical" evidence="6">
    <location>
        <begin position="189"/>
        <end position="207"/>
    </location>
</feature>
<dbReference type="SUPFAM" id="SSF103473">
    <property type="entry name" value="MFS general substrate transporter"/>
    <property type="match status" value="2"/>
</dbReference>
<sequence>MTPNVNKDKPLLSFWQIWNMSFGFFGIQFGFELQNSNVSRIFETLGANKDEIPLLWIAAPVTGLIVQPIIGYLSDRTWHPYWGRRRPFFFVGAILATLALFVMPNSSVLWVAGGMLWILDASINVSMEPFRAFVGDKLSSQQRTTGFAMQSFFIGVGSVIAALLPWIFTNWFNFSNTAPAGEIPDSVKYSFYLGGIAFLVAVFYTVFTTDEFPPEDIEEFKKEVKNAGFLDGFKETFVGIFKMPKTMAQLAFVQFFTWFGLFAMWIYSTNAVTSTKYNMSVDKALVLKMEAALQSKLQSSDLSAKDSKIFKSLQADINEIHEYRANQNPVTISINLANYFEENKENILSAAEVADLQRVKQEYNDGADWLNVCSSVRNGVAALFAFIIPLIAMRTNRKITHMICLIIGGIGLISISFVTNPQLIVLSMALVGVAWASILSMPYAILSGALPAKKMGYYMGVFNFFIVIPQIVAATILGFFTMKIFNANTLHTIVLGGVSMIIAGLLVLRVEDND</sequence>
<evidence type="ECO:0000256" key="5">
    <source>
        <dbReference type="ARBA" id="ARBA00023136"/>
    </source>
</evidence>
<dbReference type="EMBL" id="JBHULC010000005">
    <property type="protein sequence ID" value="MFD2520504.1"/>
    <property type="molecule type" value="Genomic_DNA"/>
</dbReference>
<reference evidence="9" key="1">
    <citation type="journal article" date="2019" name="Int. J. Syst. Evol. Microbiol.">
        <title>The Global Catalogue of Microorganisms (GCM) 10K type strain sequencing project: providing services to taxonomists for standard genome sequencing and annotation.</title>
        <authorList>
            <consortium name="The Broad Institute Genomics Platform"/>
            <consortium name="The Broad Institute Genome Sequencing Center for Infectious Disease"/>
            <person name="Wu L."/>
            <person name="Ma J."/>
        </authorList>
    </citation>
    <scope>NUCLEOTIDE SEQUENCE [LARGE SCALE GENOMIC DNA]</scope>
    <source>
        <strain evidence="9">KCTC 52344</strain>
    </source>
</reference>
<dbReference type="Proteomes" id="UP001597510">
    <property type="component" value="Unassembled WGS sequence"/>
</dbReference>
<dbReference type="InterPro" id="IPR020846">
    <property type="entry name" value="MFS_dom"/>
</dbReference>
<comment type="subcellular location">
    <subcellularLocation>
        <location evidence="1">Membrane</location>
        <topology evidence="1">Multi-pass membrane protein</topology>
    </subcellularLocation>
</comment>
<evidence type="ECO:0000313" key="9">
    <source>
        <dbReference type="Proteomes" id="UP001597510"/>
    </source>
</evidence>
<feature type="transmembrane region" description="Helical" evidence="6">
    <location>
        <begin position="250"/>
        <end position="268"/>
    </location>
</feature>
<feature type="transmembrane region" description="Helical" evidence="6">
    <location>
        <begin position="86"/>
        <end position="103"/>
    </location>
</feature>
<evidence type="ECO:0000259" key="7">
    <source>
        <dbReference type="PROSITE" id="PS50850"/>
    </source>
</evidence>
<dbReference type="RefSeq" id="WP_340239153.1">
    <property type="nucleotide sequence ID" value="NZ_JBBEWC010000011.1"/>
</dbReference>
<proteinExistence type="predicted"/>
<evidence type="ECO:0000256" key="6">
    <source>
        <dbReference type="SAM" id="Phobius"/>
    </source>
</evidence>
<keyword evidence="4 6" id="KW-1133">Transmembrane helix</keyword>
<gene>
    <name evidence="8" type="ORF">ACFSR2_06395</name>
</gene>
<keyword evidence="9" id="KW-1185">Reference proteome</keyword>
<dbReference type="Gene3D" id="1.20.1250.20">
    <property type="entry name" value="MFS general substrate transporter like domains"/>
    <property type="match status" value="2"/>
</dbReference>
<evidence type="ECO:0000256" key="2">
    <source>
        <dbReference type="ARBA" id="ARBA00022448"/>
    </source>
</evidence>
<feature type="transmembrane region" description="Helical" evidence="6">
    <location>
        <begin position="488"/>
        <end position="508"/>
    </location>
</feature>
<organism evidence="8 9">
    <name type="scientific">Emticicia soli</name>
    <dbReference type="NCBI Taxonomy" id="2027878"/>
    <lineage>
        <taxon>Bacteria</taxon>
        <taxon>Pseudomonadati</taxon>
        <taxon>Bacteroidota</taxon>
        <taxon>Cytophagia</taxon>
        <taxon>Cytophagales</taxon>
        <taxon>Leadbetterellaceae</taxon>
        <taxon>Emticicia</taxon>
    </lineage>
</organism>
<feature type="transmembrane region" description="Helical" evidence="6">
    <location>
        <begin position="54"/>
        <end position="74"/>
    </location>
</feature>
<evidence type="ECO:0000256" key="4">
    <source>
        <dbReference type="ARBA" id="ARBA00022989"/>
    </source>
</evidence>
<comment type="caution">
    <text evidence="8">The sequence shown here is derived from an EMBL/GenBank/DDBJ whole genome shotgun (WGS) entry which is preliminary data.</text>
</comment>
<accession>A0ABW5J5V9</accession>
<keyword evidence="2" id="KW-0813">Transport</keyword>
<feature type="transmembrane region" description="Helical" evidence="6">
    <location>
        <begin position="457"/>
        <end position="482"/>
    </location>
</feature>
<evidence type="ECO:0000256" key="1">
    <source>
        <dbReference type="ARBA" id="ARBA00004141"/>
    </source>
</evidence>
<dbReference type="PROSITE" id="PS50850">
    <property type="entry name" value="MFS"/>
    <property type="match status" value="1"/>
</dbReference>
<feature type="domain" description="Major facilitator superfamily (MFS) profile" evidence="7">
    <location>
        <begin position="330"/>
        <end position="514"/>
    </location>
</feature>
<dbReference type="InterPro" id="IPR036259">
    <property type="entry name" value="MFS_trans_sf"/>
</dbReference>
<evidence type="ECO:0000313" key="8">
    <source>
        <dbReference type="EMBL" id="MFD2520504.1"/>
    </source>
</evidence>
<protein>
    <submittedName>
        <fullName evidence="8">MFS transporter</fullName>
    </submittedName>
</protein>
<dbReference type="InterPro" id="IPR011701">
    <property type="entry name" value="MFS"/>
</dbReference>
<feature type="transmembrane region" description="Helical" evidence="6">
    <location>
        <begin position="399"/>
        <end position="418"/>
    </location>
</feature>
<keyword evidence="3 6" id="KW-0812">Transmembrane</keyword>
<dbReference type="PANTHER" id="PTHR19432">
    <property type="entry name" value="SUGAR TRANSPORTER"/>
    <property type="match status" value="1"/>
</dbReference>
<name>A0ABW5J5V9_9BACT</name>